<feature type="compositionally biased region" description="Polar residues" evidence="5">
    <location>
        <begin position="205"/>
        <end position="221"/>
    </location>
</feature>
<accession>A0A9W9HVA7</accession>
<evidence type="ECO:0000256" key="2">
    <source>
        <dbReference type="ARBA" id="ARBA00023125"/>
    </source>
</evidence>
<dbReference type="AlphaFoldDB" id="A0A9W9HVA7"/>
<dbReference type="Proteomes" id="UP001146351">
    <property type="component" value="Unassembled WGS sequence"/>
</dbReference>
<comment type="caution">
    <text evidence="6">The sequence shown here is derived from an EMBL/GenBank/DDBJ whole genome shotgun (WGS) entry which is preliminary data.</text>
</comment>
<dbReference type="InterPro" id="IPR036864">
    <property type="entry name" value="Zn2-C6_fun-type_DNA-bd_sf"/>
</dbReference>
<evidence type="ECO:0000256" key="1">
    <source>
        <dbReference type="ARBA" id="ARBA00023015"/>
    </source>
</evidence>
<feature type="compositionally biased region" description="Polar residues" evidence="5">
    <location>
        <begin position="244"/>
        <end position="253"/>
    </location>
</feature>
<dbReference type="OrthoDB" id="4227365at2759"/>
<gene>
    <name evidence="6" type="ORF">N7492_009424</name>
</gene>
<evidence type="ECO:0008006" key="8">
    <source>
        <dbReference type="Google" id="ProtNLM"/>
    </source>
</evidence>
<organism evidence="6 7">
    <name type="scientific">Penicillium capsulatum</name>
    <dbReference type="NCBI Taxonomy" id="69766"/>
    <lineage>
        <taxon>Eukaryota</taxon>
        <taxon>Fungi</taxon>
        <taxon>Dikarya</taxon>
        <taxon>Ascomycota</taxon>
        <taxon>Pezizomycotina</taxon>
        <taxon>Eurotiomycetes</taxon>
        <taxon>Eurotiomycetidae</taxon>
        <taxon>Eurotiales</taxon>
        <taxon>Aspergillaceae</taxon>
        <taxon>Penicillium</taxon>
    </lineage>
</organism>
<keyword evidence="2" id="KW-0238">DNA-binding</keyword>
<feature type="compositionally biased region" description="Low complexity" evidence="5">
    <location>
        <begin position="310"/>
        <end position="324"/>
    </location>
</feature>
<keyword evidence="7" id="KW-1185">Reference proteome</keyword>
<reference evidence="6" key="2">
    <citation type="journal article" date="2023" name="IMA Fungus">
        <title>Comparative genomic study of the Penicillium genus elucidates a diverse pangenome and 15 lateral gene transfer events.</title>
        <authorList>
            <person name="Petersen C."/>
            <person name="Sorensen T."/>
            <person name="Nielsen M.R."/>
            <person name="Sondergaard T.E."/>
            <person name="Sorensen J.L."/>
            <person name="Fitzpatrick D.A."/>
            <person name="Frisvad J.C."/>
            <person name="Nielsen K.L."/>
        </authorList>
    </citation>
    <scope>NUCLEOTIDE SEQUENCE</scope>
    <source>
        <strain evidence="6">IBT 21917</strain>
    </source>
</reference>
<dbReference type="SUPFAM" id="SSF57701">
    <property type="entry name" value="Zn2/Cys6 DNA-binding domain"/>
    <property type="match status" value="1"/>
</dbReference>
<keyword evidence="1" id="KW-0805">Transcription regulation</keyword>
<evidence type="ECO:0000313" key="6">
    <source>
        <dbReference type="EMBL" id="KAJ5156621.1"/>
    </source>
</evidence>
<keyword evidence="4" id="KW-0539">Nucleus</keyword>
<evidence type="ECO:0000256" key="5">
    <source>
        <dbReference type="SAM" id="MobiDB-lite"/>
    </source>
</evidence>
<name>A0A9W9HVA7_9EURO</name>
<dbReference type="EMBL" id="JAPQKO010000006">
    <property type="protein sequence ID" value="KAJ5156621.1"/>
    <property type="molecule type" value="Genomic_DNA"/>
</dbReference>
<evidence type="ECO:0000256" key="4">
    <source>
        <dbReference type="ARBA" id="ARBA00023242"/>
    </source>
</evidence>
<dbReference type="GO" id="GO:0003677">
    <property type="term" value="F:DNA binding"/>
    <property type="evidence" value="ECO:0007669"/>
    <property type="project" value="UniProtKB-KW"/>
</dbReference>
<feature type="region of interest" description="Disordered" evidence="5">
    <location>
        <begin position="193"/>
        <end position="253"/>
    </location>
</feature>
<protein>
    <recommendedName>
        <fullName evidence="8">Zn(2)-C6 fungal-type domain-containing protein</fullName>
    </recommendedName>
</protein>
<dbReference type="GO" id="GO:0000981">
    <property type="term" value="F:DNA-binding transcription factor activity, RNA polymerase II-specific"/>
    <property type="evidence" value="ECO:0007669"/>
    <property type="project" value="InterPro"/>
</dbReference>
<proteinExistence type="predicted"/>
<evidence type="ECO:0000256" key="3">
    <source>
        <dbReference type="ARBA" id="ARBA00023163"/>
    </source>
</evidence>
<evidence type="ECO:0000313" key="7">
    <source>
        <dbReference type="Proteomes" id="UP001146351"/>
    </source>
</evidence>
<reference evidence="6" key="1">
    <citation type="submission" date="2022-11" db="EMBL/GenBank/DDBJ databases">
        <authorList>
            <person name="Petersen C."/>
        </authorList>
    </citation>
    <scope>NUCLEOTIDE SEQUENCE</scope>
    <source>
        <strain evidence="6">IBT 21917</strain>
    </source>
</reference>
<feature type="region of interest" description="Disordered" evidence="5">
    <location>
        <begin position="282"/>
        <end position="355"/>
    </location>
</feature>
<keyword evidence="3" id="KW-0804">Transcription</keyword>
<dbReference type="GO" id="GO:0008270">
    <property type="term" value="F:zinc ion binding"/>
    <property type="evidence" value="ECO:0007669"/>
    <property type="project" value="InterPro"/>
</dbReference>
<sequence>MQRSENTDHVTPWLMSSNYTLDGIMTSILNSSGPTRSPIEWRLYWHCYISALVVLALELCTFQIETRESVADHTRSSFVLALRSAGRVVLARGSYPGHHRFLSFCYPFILHPPLSLIEGVMARGSMGQYDLCHPVGLFHGHPDDDSLVSGDLNESPNYIFSQNDMTYDMGLTSNTVASAYSYPSPFEEILPEPAYPSDWHPLQSEPESSSSMTQHSCNQGLPTARLDVPTQGKSRNDPWIHTRPTYNTHSQSIHHSPVAERVFYDELIMFEMGPPQQNITQRITSSQVSINPPAHNARDVKPGPSMDVKSSLSPESSGSLETSPCHPPNLGDPKPGDGSAKDNENCRDPVSSYEFVTEDPTMPLTRIERRPRTKEELQQQKEGIRRLRKFGGACLWCYRSKKRCGPASPCPPCQTNHRECVRNSDQLRLIGPIVVLICRDPSFMIAGPPSPAELSRLCRLGDKPFQRMARFHALINFRPHGNTTRGNNPLLNAWIMEVTQEDAVLSRKTRSAVDQFTSKATKYVQCPKLEKLKDIYGDHPLAQTALKMATLFLNMGSTLQAPIYVHPCDMDSGRLTVFLILAVCGQDLAEISDNFAIDLCDALRRKDKGLKNRFSSKKFRQSPSHPVDPVWIATALYYRVVCGLCDLYCTSPAIRTIWGPHEASISSLRHSLWCMLRSTYSSKGAMRDILDGQIPELSPSYTFDLSFCVGPIGPSDLFPSHGMFRRLEDPFGEPCWGMESFLGDEMVQIPDTAIASTKSIPVRSAVQQSGSSAVPDMVENILDPLHSPPWELMVPMDAVYTDNLGCNFDV</sequence>